<dbReference type="EMBL" id="JBHRTD010000017">
    <property type="protein sequence ID" value="MFC3139261.1"/>
    <property type="molecule type" value="Genomic_DNA"/>
</dbReference>
<gene>
    <name evidence="1" type="ORF">ACFOE0_13845</name>
</gene>
<comment type="caution">
    <text evidence="1">The sequence shown here is derived from an EMBL/GenBank/DDBJ whole genome shotgun (WGS) entry which is preliminary data.</text>
</comment>
<name>A0ABV7GFI5_9GAMM</name>
<organism evidence="1 2">
    <name type="scientific">Shewanella submarina</name>
    <dbReference type="NCBI Taxonomy" id="2016376"/>
    <lineage>
        <taxon>Bacteria</taxon>
        <taxon>Pseudomonadati</taxon>
        <taxon>Pseudomonadota</taxon>
        <taxon>Gammaproteobacteria</taxon>
        <taxon>Alteromonadales</taxon>
        <taxon>Shewanellaceae</taxon>
        <taxon>Shewanella</taxon>
    </lineage>
</organism>
<evidence type="ECO:0000313" key="2">
    <source>
        <dbReference type="Proteomes" id="UP001595621"/>
    </source>
</evidence>
<accession>A0ABV7GFI5</accession>
<dbReference type="RefSeq" id="WP_248937046.1">
    <property type="nucleotide sequence ID" value="NZ_JAKILF010000007.1"/>
</dbReference>
<proteinExistence type="predicted"/>
<keyword evidence="2" id="KW-1185">Reference proteome</keyword>
<dbReference type="Proteomes" id="UP001595621">
    <property type="component" value="Unassembled WGS sequence"/>
</dbReference>
<sequence length="264" mass="31091">MMSNFEEPLRKENIPRDERKQQALERLAYLWRTDSPDWNAQRDSDWKLLSESVYDETPRPERECIEAYFKYGESPKHIPISTSFFLTPYESVESLELLFNSGVLSDNDRRSILSYYIFSSTKFAECDWYERHTTLFVETLLGDQYCEIYEVDSSRVYIISPLPTLWCLNFCKHAIRYVDNNIEWHPIYLCIDYLITALPFALDDEDRGRTKLLKLLELVTTRLAEGTLSGRLLTFASELKSREQEILKAWDIGEQKLAAMDKES</sequence>
<evidence type="ECO:0000313" key="1">
    <source>
        <dbReference type="EMBL" id="MFC3139261.1"/>
    </source>
</evidence>
<reference evidence="2" key="1">
    <citation type="journal article" date="2019" name="Int. J. Syst. Evol. Microbiol.">
        <title>The Global Catalogue of Microorganisms (GCM) 10K type strain sequencing project: providing services to taxonomists for standard genome sequencing and annotation.</title>
        <authorList>
            <consortium name="The Broad Institute Genomics Platform"/>
            <consortium name="The Broad Institute Genome Sequencing Center for Infectious Disease"/>
            <person name="Wu L."/>
            <person name="Ma J."/>
        </authorList>
    </citation>
    <scope>NUCLEOTIDE SEQUENCE [LARGE SCALE GENOMIC DNA]</scope>
    <source>
        <strain evidence="2">KCTC 52277</strain>
    </source>
</reference>
<protein>
    <submittedName>
        <fullName evidence="1">Uncharacterized protein</fullName>
    </submittedName>
</protein>